<dbReference type="Pfam" id="PF02361">
    <property type="entry name" value="CbiQ"/>
    <property type="match status" value="1"/>
</dbReference>
<keyword evidence="2" id="KW-1003">Cell membrane</keyword>
<reference evidence="7 8" key="1">
    <citation type="submission" date="2018-07" db="EMBL/GenBank/DDBJ databases">
        <title>Lottiidibacillus patelloidae gen. nov., sp. nov., isolated from the intestinal tract of a marine limpet and the reclassification of B. taeanensis BH030017T, B. algicola KMM 3737T and B. hwajinpoensis SW-72T as genus Lottiidibacillus.</title>
        <authorList>
            <person name="Liu R."/>
            <person name="Huang Z."/>
        </authorList>
    </citation>
    <scope>NUCLEOTIDE SEQUENCE [LARGE SCALE GENOMIC DNA]</scope>
    <source>
        <strain evidence="7 8">BH030017</strain>
    </source>
</reference>
<protein>
    <submittedName>
        <fullName evidence="7">Energy-coupling factor transporter transmembrane protein EcfT</fullName>
    </submittedName>
</protein>
<feature type="transmembrane region" description="Helical" evidence="6">
    <location>
        <begin position="61"/>
        <end position="83"/>
    </location>
</feature>
<feature type="transmembrane region" description="Helical" evidence="6">
    <location>
        <begin position="103"/>
        <end position="126"/>
    </location>
</feature>
<organism evidence="7 8">
    <name type="scientific">Bacillus taeanensis</name>
    <dbReference type="NCBI Taxonomy" id="273032"/>
    <lineage>
        <taxon>Bacteria</taxon>
        <taxon>Bacillati</taxon>
        <taxon>Bacillota</taxon>
        <taxon>Bacilli</taxon>
        <taxon>Bacillales</taxon>
        <taxon>Bacillaceae</taxon>
        <taxon>Bacillus</taxon>
    </lineage>
</organism>
<accession>A0A366XSH1</accession>
<keyword evidence="5 6" id="KW-0472">Membrane</keyword>
<evidence type="ECO:0000256" key="3">
    <source>
        <dbReference type="ARBA" id="ARBA00022692"/>
    </source>
</evidence>
<dbReference type="RefSeq" id="WP_113806514.1">
    <property type="nucleotide sequence ID" value="NZ_QOCW01000013.1"/>
</dbReference>
<feature type="transmembrane region" description="Helical" evidence="6">
    <location>
        <begin position="233"/>
        <end position="251"/>
    </location>
</feature>
<dbReference type="PANTHER" id="PTHR34857">
    <property type="entry name" value="SLL0384 PROTEIN"/>
    <property type="match status" value="1"/>
</dbReference>
<dbReference type="PANTHER" id="PTHR34857:SF2">
    <property type="entry name" value="SLL0384 PROTEIN"/>
    <property type="match status" value="1"/>
</dbReference>
<dbReference type="OrthoDB" id="92887at2"/>
<evidence type="ECO:0000256" key="2">
    <source>
        <dbReference type="ARBA" id="ARBA00022475"/>
    </source>
</evidence>
<dbReference type="InterPro" id="IPR051611">
    <property type="entry name" value="ECF_transporter_component"/>
</dbReference>
<evidence type="ECO:0000256" key="1">
    <source>
        <dbReference type="ARBA" id="ARBA00004141"/>
    </source>
</evidence>
<comment type="caution">
    <text evidence="7">The sequence shown here is derived from an EMBL/GenBank/DDBJ whole genome shotgun (WGS) entry which is preliminary data.</text>
</comment>
<dbReference type="Proteomes" id="UP000253314">
    <property type="component" value="Unassembled WGS sequence"/>
</dbReference>
<evidence type="ECO:0000313" key="7">
    <source>
        <dbReference type="EMBL" id="RBW69082.1"/>
    </source>
</evidence>
<dbReference type="AlphaFoldDB" id="A0A366XSH1"/>
<dbReference type="EMBL" id="QOCW01000013">
    <property type="protein sequence ID" value="RBW69082.1"/>
    <property type="molecule type" value="Genomic_DNA"/>
</dbReference>
<gene>
    <name evidence="7" type="ORF">DS031_13060</name>
</gene>
<evidence type="ECO:0000256" key="6">
    <source>
        <dbReference type="SAM" id="Phobius"/>
    </source>
</evidence>
<dbReference type="GO" id="GO:0005886">
    <property type="term" value="C:plasma membrane"/>
    <property type="evidence" value="ECO:0007669"/>
    <property type="project" value="UniProtKB-ARBA"/>
</dbReference>
<keyword evidence="4 6" id="KW-1133">Transmembrane helix</keyword>
<keyword evidence="8" id="KW-1185">Reference proteome</keyword>
<proteinExistence type="predicted"/>
<evidence type="ECO:0000313" key="8">
    <source>
        <dbReference type="Proteomes" id="UP000253314"/>
    </source>
</evidence>
<dbReference type="CDD" id="cd16914">
    <property type="entry name" value="EcfT"/>
    <property type="match status" value="1"/>
</dbReference>
<evidence type="ECO:0000256" key="5">
    <source>
        <dbReference type="ARBA" id="ARBA00023136"/>
    </source>
</evidence>
<name>A0A366XSH1_9BACI</name>
<sequence>MQLDVSYKETWLHKINPSVKLLFMVLLFLSLLFIHNLNFMINYTAVTMILLLVFTGHPLKRILLITLPFLFIAASTSTSMIFFGQGDTTWVKWGLLHITEESFFRGVHLGLRAFVFAILGVLFALTTRPVYLFYSLMQQLKLKPKYAYSFMAGIRLIPIMIEEFQTIRYAMKVRGVEGKKGIGAFYYKLKSYSIPLLSQSIRRAHRIAVAMEAKRFSMVNGRTFYYKVSISRYDAFFILYFVLFLTLAFYISKEFPYIPITDVRYEG</sequence>
<feature type="transmembrane region" description="Helical" evidence="6">
    <location>
        <begin position="21"/>
        <end position="41"/>
    </location>
</feature>
<keyword evidence="3 6" id="KW-0812">Transmembrane</keyword>
<evidence type="ECO:0000256" key="4">
    <source>
        <dbReference type="ARBA" id="ARBA00022989"/>
    </source>
</evidence>
<comment type="subcellular location">
    <subcellularLocation>
        <location evidence="1">Membrane</location>
        <topology evidence="1">Multi-pass membrane protein</topology>
    </subcellularLocation>
</comment>
<dbReference type="InterPro" id="IPR003339">
    <property type="entry name" value="ABC/ECF_trnsptr_transmembrane"/>
</dbReference>